<dbReference type="InterPro" id="IPR052050">
    <property type="entry name" value="SecEffector_AnkRepeat"/>
</dbReference>
<dbReference type="Gene3D" id="1.25.40.20">
    <property type="entry name" value="Ankyrin repeat-containing domain"/>
    <property type="match status" value="2"/>
</dbReference>
<dbReference type="OrthoDB" id="60283at2759"/>
<dbReference type="EMBL" id="QEAP01001251">
    <property type="protein sequence ID" value="TPX48601.1"/>
    <property type="molecule type" value="Genomic_DNA"/>
</dbReference>
<dbReference type="Proteomes" id="UP000320333">
    <property type="component" value="Unassembled WGS sequence"/>
</dbReference>
<protein>
    <submittedName>
        <fullName evidence="1">Uncharacterized protein</fullName>
    </submittedName>
</protein>
<proteinExistence type="predicted"/>
<organism evidence="1 2">
    <name type="scientific">Chytriomyces confervae</name>
    <dbReference type="NCBI Taxonomy" id="246404"/>
    <lineage>
        <taxon>Eukaryota</taxon>
        <taxon>Fungi</taxon>
        <taxon>Fungi incertae sedis</taxon>
        <taxon>Chytridiomycota</taxon>
        <taxon>Chytridiomycota incertae sedis</taxon>
        <taxon>Chytridiomycetes</taxon>
        <taxon>Chytridiales</taxon>
        <taxon>Chytriomycetaceae</taxon>
        <taxon>Chytriomyces</taxon>
    </lineage>
</organism>
<reference evidence="1 2" key="1">
    <citation type="journal article" date="2019" name="Sci. Rep.">
        <title>Comparative genomics of chytrid fungi reveal insights into the obligate biotrophic and pathogenic lifestyle of Synchytrium endobioticum.</title>
        <authorList>
            <person name="van de Vossenberg B.T.L.H."/>
            <person name="Warris S."/>
            <person name="Nguyen H.D.T."/>
            <person name="van Gent-Pelzer M.P.E."/>
            <person name="Joly D.L."/>
            <person name="van de Geest H.C."/>
            <person name="Bonants P.J.M."/>
            <person name="Smith D.S."/>
            <person name="Levesque C.A."/>
            <person name="van der Lee T.A.J."/>
        </authorList>
    </citation>
    <scope>NUCLEOTIDE SEQUENCE [LARGE SCALE GENOMIC DNA]</scope>
    <source>
        <strain evidence="1 2">CBS 675.73</strain>
    </source>
</reference>
<gene>
    <name evidence="1" type="ORF">CcCBS67573_g10196</name>
</gene>
<dbReference type="STRING" id="246404.A0A507DB37"/>
<dbReference type="AlphaFoldDB" id="A0A507DB37"/>
<dbReference type="SUPFAM" id="SSF48403">
    <property type="entry name" value="Ankyrin repeat"/>
    <property type="match status" value="1"/>
</dbReference>
<accession>A0A507DB37</accession>
<dbReference type="InterPro" id="IPR002110">
    <property type="entry name" value="Ankyrin_rpt"/>
</dbReference>
<dbReference type="PANTHER" id="PTHR46586">
    <property type="entry name" value="ANKYRIN REPEAT-CONTAINING PROTEIN"/>
    <property type="match status" value="1"/>
</dbReference>
<comment type="caution">
    <text evidence="1">The sequence shown here is derived from an EMBL/GenBank/DDBJ whole genome shotgun (WGS) entry which is preliminary data.</text>
</comment>
<dbReference type="InterPro" id="IPR036770">
    <property type="entry name" value="Ankyrin_rpt-contain_sf"/>
</dbReference>
<keyword evidence="2" id="KW-1185">Reference proteome</keyword>
<sequence>MEESSSPSDDKPPNNPSTEQSIHLLQLPYEVLAAIVGKLTATRRVALLNSCRSLRASMPLRSDVLFRDSPRRFSFLCSVGDVAAIIEHHEHVVLGPTISPPLAVYMNPGLYAIAANCGHIAVMQFFRETYPDLSMAEDTFDMAAAGGHVHILQYLMELHPLQSDRTAIAKTGQAIVEAAGNGHLNAVVWLIDRGFVTSETEFVMLMDAVDSAAKNGHLEIIQYLVRIWKAGWGGFMENCSESWWIHRQSESEGDIVDLADELSDSPSDDEYDSVDANTSPLWLAELEASITSHSRECPCSHKAMDEAAKFGHLPVVKYLTEEIKAPCTSAALDQASGHGHLEVVQYLHKSRREGCTTKAMDFASLRGHFDVVKFLHEQRKEGCSSDALNYAASRGHLNVVKFLVKCRREGVPSNAARFAQRGGFITVSAFLADCDKRSGGGGGNIVLNGGGNKGGKNSKRGKK</sequence>
<dbReference type="Pfam" id="PF12796">
    <property type="entry name" value="Ank_2"/>
    <property type="match status" value="1"/>
</dbReference>
<evidence type="ECO:0000313" key="2">
    <source>
        <dbReference type="Proteomes" id="UP000320333"/>
    </source>
</evidence>
<dbReference type="PANTHER" id="PTHR46586:SF3">
    <property type="entry name" value="ANKYRIN REPEAT-CONTAINING PROTEIN"/>
    <property type="match status" value="1"/>
</dbReference>
<evidence type="ECO:0000313" key="1">
    <source>
        <dbReference type="EMBL" id="TPX48601.1"/>
    </source>
</evidence>
<name>A0A507DB37_9FUNG</name>